<dbReference type="AlphaFoldDB" id="A0A1G2MBK3"/>
<evidence type="ECO:0000256" key="1">
    <source>
        <dbReference type="ARBA" id="ARBA00010364"/>
    </source>
</evidence>
<dbReference type="Proteomes" id="UP000178121">
    <property type="component" value="Unassembled WGS sequence"/>
</dbReference>
<proteinExistence type="inferred from homology"/>
<sequence>MYIKVHVIPESREEGIAEKGELLYVSVACEARQGAANRRMLELLRAKFGAGAELRIVGGHHAPHKIISLDFH</sequence>
<accession>A0A1G2MBK3</accession>
<dbReference type="SUPFAM" id="SSF69786">
    <property type="entry name" value="YggU-like"/>
    <property type="match status" value="1"/>
</dbReference>
<protein>
    <submittedName>
        <fullName evidence="2">Uncharacterized protein</fullName>
    </submittedName>
</protein>
<evidence type="ECO:0000313" key="3">
    <source>
        <dbReference type="Proteomes" id="UP000178121"/>
    </source>
</evidence>
<comment type="caution">
    <text evidence="2">The sequence shown here is derived from an EMBL/GenBank/DDBJ whole genome shotgun (WGS) entry which is preliminary data.</text>
</comment>
<dbReference type="InterPro" id="IPR003746">
    <property type="entry name" value="DUF167"/>
</dbReference>
<evidence type="ECO:0000313" key="2">
    <source>
        <dbReference type="EMBL" id="OHA21315.1"/>
    </source>
</evidence>
<reference evidence="2 3" key="1">
    <citation type="journal article" date="2016" name="Nat. Commun.">
        <title>Thousands of microbial genomes shed light on interconnected biogeochemical processes in an aquifer system.</title>
        <authorList>
            <person name="Anantharaman K."/>
            <person name="Brown C.T."/>
            <person name="Hug L.A."/>
            <person name="Sharon I."/>
            <person name="Castelle C.J."/>
            <person name="Probst A.J."/>
            <person name="Thomas B.C."/>
            <person name="Singh A."/>
            <person name="Wilkins M.J."/>
            <person name="Karaoz U."/>
            <person name="Brodie E.L."/>
            <person name="Williams K.H."/>
            <person name="Hubbard S.S."/>
            <person name="Banfield J.F."/>
        </authorList>
    </citation>
    <scope>NUCLEOTIDE SEQUENCE [LARGE SCALE GENOMIC DNA]</scope>
</reference>
<dbReference type="EMBL" id="MHRI01000010">
    <property type="protein sequence ID" value="OHA21315.1"/>
    <property type="molecule type" value="Genomic_DNA"/>
</dbReference>
<dbReference type="InterPro" id="IPR036591">
    <property type="entry name" value="YggU-like_sf"/>
</dbReference>
<name>A0A1G2MBK3_9BACT</name>
<organism evidence="2 3">
    <name type="scientific">Candidatus Taylorbacteria bacterium RIFCSPHIGHO2_01_FULL_51_15</name>
    <dbReference type="NCBI Taxonomy" id="1802304"/>
    <lineage>
        <taxon>Bacteria</taxon>
        <taxon>Candidatus Tayloriibacteriota</taxon>
    </lineage>
</organism>
<comment type="similarity">
    <text evidence="1">Belongs to the UPF0235 family.</text>
</comment>
<dbReference type="Gene3D" id="3.30.1200.10">
    <property type="entry name" value="YggU-like"/>
    <property type="match status" value="1"/>
</dbReference>
<dbReference type="Pfam" id="PF02594">
    <property type="entry name" value="DUF167"/>
    <property type="match status" value="1"/>
</dbReference>
<dbReference type="SMART" id="SM01152">
    <property type="entry name" value="DUF167"/>
    <property type="match status" value="1"/>
</dbReference>
<gene>
    <name evidence="2" type="ORF">A2849_03200</name>
</gene>
<dbReference type="NCBIfam" id="TIGR00251">
    <property type="entry name" value="DUF167 family protein"/>
    <property type="match status" value="1"/>
</dbReference>